<dbReference type="EMBL" id="BIFR01000001">
    <property type="protein sequence ID" value="GCE13262.1"/>
    <property type="molecule type" value="Genomic_DNA"/>
</dbReference>
<dbReference type="OrthoDB" id="9777977at2"/>
<dbReference type="CDD" id="cd06558">
    <property type="entry name" value="crotonase-like"/>
    <property type="match status" value="1"/>
</dbReference>
<proteinExistence type="inferred from homology"/>
<comment type="caution">
    <text evidence="2">The sequence shown here is derived from an EMBL/GenBank/DDBJ whole genome shotgun (WGS) entry which is preliminary data.</text>
</comment>
<name>A0A402A2G8_9CHLR</name>
<dbReference type="Gene3D" id="3.90.226.10">
    <property type="entry name" value="2-enoyl-CoA Hydratase, Chain A, domain 1"/>
    <property type="match status" value="1"/>
</dbReference>
<dbReference type="Pfam" id="PF00378">
    <property type="entry name" value="ECH_1"/>
    <property type="match status" value="1"/>
</dbReference>
<evidence type="ECO:0000313" key="3">
    <source>
        <dbReference type="Proteomes" id="UP000287352"/>
    </source>
</evidence>
<dbReference type="SUPFAM" id="SSF52096">
    <property type="entry name" value="ClpP/crotonase"/>
    <property type="match status" value="1"/>
</dbReference>
<dbReference type="PANTHER" id="PTHR43459:SF1">
    <property type="entry name" value="EG:BACN32G11.4 PROTEIN"/>
    <property type="match status" value="1"/>
</dbReference>
<dbReference type="Gene3D" id="1.10.12.10">
    <property type="entry name" value="Lyase 2-enoyl-coa Hydratase, Chain A, domain 2"/>
    <property type="match status" value="1"/>
</dbReference>
<protein>
    <submittedName>
        <fullName evidence="2">Enoyl-CoA hydratase</fullName>
    </submittedName>
</protein>
<dbReference type="PANTHER" id="PTHR43459">
    <property type="entry name" value="ENOYL-COA HYDRATASE"/>
    <property type="match status" value="1"/>
</dbReference>
<dbReference type="AlphaFoldDB" id="A0A402A2G8"/>
<sequence length="262" mass="28218">MRTDFQHLIVQRQGGVLTLLMNRPEVLNAFNAQLLQDCIEAAQAAAEDETVRCVVLAGAGRAFGSGQDLSFFKDPLSEDAGRDHLQHYHRLVQIIHTMPKPVVAALHGVATGISLNIALACDLRIAADTTRFSEGFARIGLVPDGGGAYFLTRLVGLSKALELSLLAEEILAPEAERIGLIHKCVPLSELETTVQALAQRLAEGPTVTYGLIKRLVYAAPDGDLSTIFALESELQGQAIQTADHKEAVAAFLQKRPPSYTGQ</sequence>
<comment type="similarity">
    <text evidence="1">Belongs to the enoyl-CoA hydratase/isomerase family.</text>
</comment>
<evidence type="ECO:0000256" key="1">
    <source>
        <dbReference type="ARBA" id="ARBA00005254"/>
    </source>
</evidence>
<dbReference type="InterPro" id="IPR001753">
    <property type="entry name" value="Enoyl-CoA_hydra/iso"/>
</dbReference>
<dbReference type="InterPro" id="IPR014748">
    <property type="entry name" value="Enoyl-CoA_hydra_C"/>
</dbReference>
<evidence type="ECO:0000313" key="2">
    <source>
        <dbReference type="EMBL" id="GCE13262.1"/>
    </source>
</evidence>
<accession>A0A402A2G8</accession>
<reference evidence="3" key="1">
    <citation type="submission" date="2018-12" db="EMBL/GenBank/DDBJ databases">
        <title>Tengunoibacter tsumagoiensis gen. nov., sp. nov., Dictyobacter kobayashii sp. nov., D. alpinus sp. nov., and D. joshuensis sp. nov. and description of Dictyobacteraceae fam. nov. within the order Ktedonobacterales isolated from Tengu-no-mugimeshi.</title>
        <authorList>
            <person name="Wang C.M."/>
            <person name="Zheng Y."/>
            <person name="Sakai Y."/>
            <person name="Toyoda A."/>
            <person name="Minakuchi Y."/>
            <person name="Abe K."/>
            <person name="Yokota A."/>
            <person name="Yabe S."/>
        </authorList>
    </citation>
    <scope>NUCLEOTIDE SEQUENCE [LARGE SCALE GENOMIC DNA]</scope>
    <source>
        <strain evidence="3">Uno3</strain>
    </source>
</reference>
<organism evidence="2 3">
    <name type="scientific">Tengunoibacter tsumagoiensis</name>
    <dbReference type="NCBI Taxonomy" id="2014871"/>
    <lineage>
        <taxon>Bacteria</taxon>
        <taxon>Bacillati</taxon>
        <taxon>Chloroflexota</taxon>
        <taxon>Ktedonobacteria</taxon>
        <taxon>Ktedonobacterales</taxon>
        <taxon>Dictyobacteraceae</taxon>
        <taxon>Tengunoibacter</taxon>
    </lineage>
</organism>
<dbReference type="Proteomes" id="UP000287352">
    <property type="component" value="Unassembled WGS sequence"/>
</dbReference>
<gene>
    <name evidence="2" type="ORF">KTT_31210</name>
</gene>
<dbReference type="RefSeq" id="WP_126580805.1">
    <property type="nucleotide sequence ID" value="NZ_BIFR01000001.1"/>
</dbReference>
<keyword evidence="3" id="KW-1185">Reference proteome</keyword>
<dbReference type="GO" id="GO:0003824">
    <property type="term" value="F:catalytic activity"/>
    <property type="evidence" value="ECO:0007669"/>
    <property type="project" value="UniProtKB-ARBA"/>
</dbReference>
<dbReference type="InterPro" id="IPR029045">
    <property type="entry name" value="ClpP/crotonase-like_dom_sf"/>
</dbReference>